<gene>
    <name evidence="8" type="primary">LOC114510561</name>
</gene>
<evidence type="ECO:0000313" key="8">
    <source>
        <dbReference type="RefSeq" id="XP_028384900.1"/>
    </source>
</evidence>
<keyword evidence="3" id="KW-0393">Immunoglobulin domain</keyword>
<protein>
    <submittedName>
        <fullName evidence="8">Carcinoembryonic antigen-related cell adhesion molecule 21-like</fullName>
    </submittedName>
</protein>
<dbReference type="InterPro" id="IPR003599">
    <property type="entry name" value="Ig_sub"/>
</dbReference>
<keyword evidence="1 5" id="KW-0732">Signal</keyword>
<evidence type="ECO:0000256" key="5">
    <source>
        <dbReference type="SAM" id="SignalP"/>
    </source>
</evidence>
<dbReference type="Pfam" id="PF07686">
    <property type="entry name" value="V-set"/>
    <property type="match status" value="1"/>
</dbReference>
<evidence type="ECO:0000259" key="6">
    <source>
        <dbReference type="PROSITE" id="PS50835"/>
    </source>
</evidence>
<dbReference type="GO" id="GO:0002682">
    <property type="term" value="P:regulation of immune system process"/>
    <property type="evidence" value="ECO:0007669"/>
    <property type="project" value="TreeGrafter"/>
</dbReference>
<proteinExistence type="inferred from homology"/>
<accession>A0A6J2N4L0</accession>
<dbReference type="PROSITE" id="PS50835">
    <property type="entry name" value="IG_LIKE"/>
    <property type="match status" value="1"/>
</dbReference>
<dbReference type="GeneID" id="114510561"/>
<dbReference type="InterPro" id="IPR003598">
    <property type="entry name" value="Ig_sub2"/>
</dbReference>
<dbReference type="OrthoDB" id="6353782at2759"/>
<dbReference type="SMART" id="SM00408">
    <property type="entry name" value="IGc2"/>
    <property type="match status" value="1"/>
</dbReference>
<dbReference type="Gene3D" id="2.60.40.10">
    <property type="entry name" value="Immunoglobulins"/>
    <property type="match status" value="2"/>
</dbReference>
<reference evidence="8" key="1">
    <citation type="submission" date="2025-08" db="UniProtKB">
        <authorList>
            <consortium name="RefSeq"/>
        </authorList>
    </citation>
    <scope>IDENTIFICATION</scope>
    <source>
        <tissue evidence="8">Muscle</tissue>
    </source>
</reference>
<dbReference type="Pfam" id="PF13927">
    <property type="entry name" value="Ig_3"/>
    <property type="match status" value="1"/>
</dbReference>
<feature type="signal peptide" evidence="5">
    <location>
        <begin position="1"/>
        <end position="34"/>
    </location>
</feature>
<sequence>MGSPSVSTHRGLVPWQGLLLVVSILNYWCTSTAAQFAVVPTNAAEGTTVSLRLHNTPPNVTSFVWYRGEGANPYNKISTFDVNQKTHVSGPANSGREEIIYDGSLMFTNVTLNDTGNYTVEVFPGGSVREVRFGQLHVYELVRMPTFLFSNITSIDNKDVAVLICHTNAVSIQWLFDGMDLQLSETRKLSEDNRSLTIDPIQREDVGLYQCRASNPISYAESWDLELQVQYD</sequence>
<evidence type="ECO:0000256" key="1">
    <source>
        <dbReference type="ARBA" id="ARBA00022729"/>
    </source>
</evidence>
<dbReference type="PANTHER" id="PTHR44427:SF1">
    <property type="entry name" value="CARCINOEMBRYONIC ANTIGEN-RELATED CELL ADHESION MOLECULE 1"/>
    <property type="match status" value="1"/>
</dbReference>
<keyword evidence="2" id="KW-0325">Glycoprotein</keyword>
<dbReference type="GO" id="GO:0009986">
    <property type="term" value="C:cell surface"/>
    <property type="evidence" value="ECO:0007669"/>
    <property type="project" value="TreeGrafter"/>
</dbReference>
<dbReference type="InParanoid" id="A0A6J2N4L0"/>
<dbReference type="KEGG" id="pdic:114510561"/>
<organism evidence="7 8">
    <name type="scientific">Phyllostomus discolor</name>
    <name type="common">pale spear-nosed bat</name>
    <dbReference type="NCBI Taxonomy" id="89673"/>
    <lineage>
        <taxon>Eukaryota</taxon>
        <taxon>Metazoa</taxon>
        <taxon>Chordata</taxon>
        <taxon>Craniata</taxon>
        <taxon>Vertebrata</taxon>
        <taxon>Euteleostomi</taxon>
        <taxon>Mammalia</taxon>
        <taxon>Eutheria</taxon>
        <taxon>Laurasiatheria</taxon>
        <taxon>Chiroptera</taxon>
        <taxon>Yangochiroptera</taxon>
        <taxon>Phyllostomidae</taxon>
        <taxon>Phyllostominae</taxon>
        <taxon>Phyllostomus</taxon>
    </lineage>
</organism>
<dbReference type="RefSeq" id="XP_028384900.1">
    <property type="nucleotide sequence ID" value="XM_028529099.2"/>
</dbReference>
<evidence type="ECO:0000256" key="4">
    <source>
        <dbReference type="ARBA" id="ARBA00038222"/>
    </source>
</evidence>
<dbReference type="InterPro" id="IPR050831">
    <property type="entry name" value="CEA_cell_adhesion"/>
</dbReference>
<keyword evidence="7" id="KW-1185">Reference proteome</keyword>
<dbReference type="Proteomes" id="UP000504628">
    <property type="component" value="Chromosome 12"/>
</dbReference>
<dbReference type="SUPFAM" id="SSF48726">
    <property type="entry name" value="Immunoglobulin"/>
    <property type="match status" value="2"/>
</dbReference>
<dbReference type="InterPro" id="IPR013783">
    <property type="entry name" value="Ig-like_fold"/>
</dbReference>
<feature type="chain" id="PRO_5026784231" evidence="5">
    <location>
        <begin position="35"/>
        <end position="232"/>
    </location>
</feature>
<dbReference type="GO" id="GO:1990782">
    <property type="term" value="F:protein tyrosine kinase binding"/>
    <property type="evidence" value="ECO:0007669"/>
    <property type="project" value="TreeGrafter"/>
</dbReference>
<dbReference type="AlphaFoldDB" id="A0A6J2N4L0"/>
<dbReference type="InterPro" id="IPR036179">
    <property type="entry name" value="Ig-like_dom_sf"/>
</dbReference>
<dbReference type="GO" id="GO:0007165">
    <property type="term" value="P:signal transduction"/>
    <property type="evidence" value="ECO:0007669"/>
    <property type="project" value="TreeGrafter"/>
</dbReference>
<evidence type="ECO:0000256" key="3">
    <source>
        <dbReference type="ARBA" id="ARBA00023319"/>
    </source>
</evidence>
<dbReference type="PANTHER" id="PTHR44427">
    <property type="entry name" value="CARCINOEMBRYONIC ANTIGEN-RELATED CELL ADHESION MOLECULE 19"/>
    <property type="match status" value="1"/>
</dbReference>
<evidence type="ECO:0000313" key="7">
    <source>
        <dbReference type="Proteomes" id="UP000504628"/>
    </source>
</evidence>
<dbReference type="InterPro" id="IPR013106">
    <property type="entry name" value="Ig_V-set"/>
</dbReference>
<feature type="domain" description="Ig-like" evidence="6">
    <location>
        <begin position="145"/>
        <end position="228"/>
    </location>
</feature>
<name>A0A6J2N4L0_9CHIR</name>
<comment type="similarity">
    <text evidence="4">Belongs to the immunoglobulin superfamily. CEA family.</text>
</comment>
<dbReference type="InterPro" id="IPR007110">
    <property type="entry name" value="Ig-like_dom"/>
</dbReference>
<evidence type="ECO:0000256" key="2">
    <source>
        <dbReference type="ARBA" id="ARBA00023180"/>
    </source>
</evidence>
<dbReference type="SMART" id="SM00409">
    <property type="entry name" value="IG"/>
    <property type="match status" value="2"/>
</dbReference>
<dbReference type="GO" id="GO:0005886">
    <property type="term" value="C:plasma membrane"/>
    <property type="evidence" value="ECO:0007669"/>
    <property type="project" value="TreeGrafter"/>
</dbReference>